<keyword evidence="10" id="KW-1185">Reference proteome</keyword>
<reference evidence="9" key="1">
    <citation type="submission" date="2025-08" db="UniProtKB">
        <authorList>
            <consortium name="Ensembl"/>
        </authorList>
    </citation>
    <scope>IDENTIFICATION</scope>
</reference>
<dbReference type="InterPro" id="IPR006544">
    <property type="entry name" value="P-type_TPase_V"/>
</dbReference>
<keyword evidence="4" id="KW-0067">ATP-binding</keyword>
<organism evidence="9 10">
    <name type="scientific">Sphenodon punctatus</name>
    <name type="common">Tuatara</name>
    <name type="synonym">Hatteria punctata</name>
    <dbReference type="NCBI Taxonomy" id="8508"/>
    <lineage>
        <taxon>Eukaryota</taxon>
        <taxon>Metazoa</taxon>
        <taxon>Chordata</taxon>
        <taxon>Craniata</taxon>
        <taxon>Vertebrata</taxon>
        <taxon>Euteleostomi</taxon>
        <taxon>Lepidosauria</taxon>
        <taxon>Sphenodontia</taxon>
        <taxon>Sphenodontidae</taxon>
        <taxon>Sphenodon</taxon>
    </lineage>
</organism>
<feature type="domain" description="P5A-ATPase transmembrane helical hairpin" evidence="8">
    <location>
        <begin position="62"/>
        <end position="100"/>
    </location>
</feature>
<dbReference type="InterPro" id="IPR059000">
    <property type="entry name" value="ATPase_P-type_domA"/>
</dbReference>
<dbReference type="Pfam" id="PF23143">
    <property type="entry name" value="2TM_P5A-ATPase"/>
    <property type="match status" value="1"/>
</dbReference>
<evidence type="ECO:0000256" key="6">
    <source>
        <dbReference type="ARBA" id="ARBA00022967"/>
    </source>
</evidence>
<evidence type="ECO:0008006" key="11">
    <source>
        <dbReference type="Google" id="ProtNLM"/>
    </source>
</evidence>
<evidence type="ECO:0000256" key="1">
    <source>
        <dbReference type="ARBA" id="ARBA00004141"/>
    </source>
</evidence>
<comment type="subcellular location">
    <subcellularLocation>
        <location evidence="1">Membrane</location>
        <topology evidence="1">Multi-pass membrane protein</topology>
    </subcellularLocation>
</comment>
<dbReference type="InterPro" id="IPR023298">
    <property type="entry name" value="ATPase_P-typ_TM_dom_sf"/>
</dbReference>
<dbReference type="InterPro" id="IPR057255">
    <property type="entry name" value="2TM_P5A-ATPase"/>
</dbReference>
<accession>A0A8D0GS32</accession>
<proteinExistence type="predicted"/>
<dbReference type="PANTHER" id="PTHR45630">
    <property type="entry name" value="CATION-TRANSPORTING ATPASE-RELATED"/>
    <property type="match status" value="1"/>
</dbReference>
<dbReference type="Proteomes" id="UP000694392">
    <property type="component" value="Unplaced"/>
</dbReference>
<dbReference type="GO" id="GO:0005789">
    <property type="term" value="C:endoplasmic reticulum membrane"/>
    <property type="evidence" value="ECO:0007669"/>
    <property type="project" value="TreeGrafter"/>
</dbReference>
<dbReference type="GO" id="GO:0046872">
    <property type="term" value="F:metal ion binding"/>
    <property type="evidence" value="ECO:0007669"/>
    <property type="project" value="UniProtKB-KW"/>
</dbReference>
<dbReference type="AlphaFoldDB" id="A0A8D0GS32"/>
<dbReference type="InterPro" id="IPR008250">
    <property type="entry name" value="ATPase_P-typ_transduc_dom_A_sf"/>
</dbReference>
<sequence>MAAAAALGPGPGDELVRDVRPYRRRAWPLRGLGAALGLAWAWGCGPRAWAWACSPGGSDGDPVPEAELLALAALAAAHLLCALAALWSVTARCLLLCAREPDLRKATVVKVVPTPNNGSVELVPLQRDLDSDGQEALSFEFQKIKYLYEENKKQFLPVAFPVEYPLSFYQNARGYQEEKEIRSVEKTYGSNKAEMVVPEFLELFKERATAPFFVFQVLCVGLWCLDEYWYYSVFTLSMLVAFEASLVQQQMRNMSEIRKMGNKPYMIQVYRNRKWRPISSDEIIPGDIVSIGRSPHENLVPCDVLLLRGRCIVDEAMLTGESVPQMKVGAEQISTPSGVGGGICGDGADLSPPGPSGVGGGWCLCGDGADLSLPQARVGLVGVGVSVGTVLISLHQAPVRLVSLWGQC</sequence>
<evidence type="ECO:0000259" key="7">
    <source>
        <dbReference type="Pfam" id="PF00122"/>
    </source>
</evidence>
<dbReference type="SUPFAM" id="SSF81665">
    <property type="entry name" value="Calcium ATPase, transmembrane domain M"/>
    <property type="match status" value="1"/>
</dbReference>
<evidence type="ECO:0000313" key="9">
    <source>
        <dbReference type="Ensembl" id="ENSSPUP00000009256.1"/>
    </source>
</evidence>
<dbReference type="SUPFAM" id="SSF81653">
    <property type="entry name" value="Calcium ATPase, transduction domain A"/>
    <property type="match status" value="1"/>
</dbReference>
<evidence type="ECO:0000256" key="2">
    <source>
        <dbReference type="ARBA" id="ARBA00022723"/>
    </source>
</evidence>
<evidence type="ECO:0000256" key="4">
    <source>
        <dbReference type="ARBA" id="ARBA00022840"/>
    </source>
</evidence>
<dbReference type="Gene3D" id="2.70.150.10">
    <property type="entry name" value="Calcium-transporting ATPase, cytoplasmic transduction domain A"/>
    <property type="match status" value="1"/>
</dbReference>
<evidence type="ECO:0000259" key="8">
    <source>
        <dbReference type="Pfam" id="PF23143"/>
    </source>
</evidence>
<dbReference type="Pfam" id="PF00122">
    <property type="entry name" value="E1-E2_ATPase"/>
    <property type="match status" value="1"/>
</dbReference>
<dbReference type="GO" id="GO:0140567">
    <property type="term" value="F:membrane protein dislocase activity"/>
    <property type="evidence" value="ECO:0007669"/>
    <property type="project" value="TreeGrafter"/>
</dbReference>
<evidence type="ECO:0000313" key="10">
    <source>
        <dbReference type="Proteomes" id="UP000694392"/>
    </source>
</evidence>
<dbReference type="GO" id="GO:0015662">
    <property type="term" value="F:P-type ion transporter activity"/>
    <property type="evidence" value="ECO:0007669"/>
    <property type="project" value="TreeGrafter"/>
</dbReference>
<dbReference type="GO" id="GO:0005524">
    <property type="term" value="F:ATP binding"/>
    <property type="evidence" value="ECO:0007669"/>
    <property type="project" value="UniProtKB-KW"/>
</dbReference>
<dbReference type="GeneTree" id="ENSGT00550000075064"/>
<dbReference type="Ensembl" id="ENSSPUT00000009876.1">
    <property type="protein sequence ID" value="ENSSPUP00000009256.1"/>
    <property type="gene ID" value="ENSSPUG00000007195.1"/>
</dbReference>
<dbReference type="GO" id="GO:0006874">
    <property type="term" value="P:intracellular calcium ion homeostasis"/>
    <property type="evidence" value="ECO:0007669"/>
    <property type="project" value="TreeGrafter"/>
</dbReference>
<dbReference type="GO" id="GO:0019829">
    <property type="term" value="F:ATPase-coupled monoatomic cation transmembrane transporter activity"/>
    <property type="evidence" value="ECO:0007669"/>
    <property type="project" value="TreeGrafter"/>
</dbReference>
<protein>
    <recommendedName>
        <fullName evidence="11">Cation-transporting ATPase 13A1</fullName>
    </recommendedName>
</protein>
<keyword evidence="6" id="KW-1278">Translocase</keyword>
<keyword evidence="2" id="KW-0479">Metal-binding</keyword>
<evidence type="ECO:0000256" key="5">
    <source>
        <dbReference type="ARBA" id="ARBA00022842"/>
    </source>
</evidence>
<name>A0A8D0GS32_SPHPU</name>
<keyword evidence="5" id="KW-0460">Magnesium</keyword>
<keyword evidence="3" id="KW-0547">Nucleotide-binding</keyword>
<dbReference type="GO" id="GO:0140569">
    <property type="term" value="P:extraction of mislocalized protein from ER membrane"/>
    <property type="evidence" value="ECO:0007669"/>
    <property type="project" value="TreeGrafter"/>
</dbReference>
<reference evidence="9" key="2">
    <citation type="submission" date="2025-09" db="UniProtKB">
        <authorList>
            <consortium name="Ensembl"/>
        </authorList>
    </citation>
    <scope>IDENTIFICATION</scope>
</reference>
<feature type="domain" description="P-type ATPase A" evidence="7">
    <location>
        <begin position="266"/>
        <end position="332"/>
    </location>
</feature>
<evidence type="ECO:0000256" key="3">
    <source>
        <dbReference type="ARBA" id="ARBA00022741"/>
    </source>
</evidence>
<dbReference type="PANTHER" id="PTHR45630:SF7">
    <property type="entry name" value="ENDOPLASMIC RETICULUM TRANSMEMBRANE HELIX TRANSLOCASE"/>
    <property type="match status" value="1"/>
</dbReference>